<protein>
    <submittedName>
        <fullName evidence="1">Uncharacterized protein</fullName>
    </submittedName>
</protein>
<dbReference type="RefSeq" id="XP_045952069.1">
    <property type="nucleotide sequence ID" value="XM_046108410.1"/>
</dbReference>
<dbReference type="EMBL" id="JAGPXC010000011">
    <property type="protein sequence ID" value="KAH6645555.1"/>
    <property type="molecule type" value="Genomic_DNA"/>
</dbReference>
<dbReference type="OrthoDB" id="3880401at2759"/>
<dbReference type="GeneID" id="70137301"/>
<gene>
    <name evidence="1" type="ORF">BKA67DRAFT_664620</name>
</gene>
<evidence type="ECO:0000313" key="1">
    <source>
        <dbReference type="EMBL" id="KAH6645555.1"/>
    </source>
</evidence>
<sequence>MVLYAIARDFSSVYTRLFTLGTTLIRLDMDLITDYDAAKTGAKDILLNEGYEQSLFKDLMKMKGSINGNTPTIWPIYAEGLSNVKFKVEIGTISNNAKAEGDDNPTFTMYFKQSCVTPRMRLGVMWTVDKESHWTRKLARAAISSVLFDENTSKDDFVEYAEYVDA</sequence>
<organism evidence="1 2">
    <name type="scientific">Truncatella angustata</name>
    <dbReference type="NCBI Taxonomy" id="152316"/>
    <lineage>
        <taxon>Eukaryota</taxon>
        <taxon>Fungi</taxon>
        <taxon>Dikarya</taxon>
        <taxon>Ascomycota</taxon>
        <taxon>Pezizomycotina</taxon>
        <taxon>Sordariomycetes</taxon>
        <taxon>Xylariomycetidae</taxon>
        <taxon>Amphisphaeriales</taxon>
        <taxon>Sporocadaceae</taxon>
        <taxon>Truncatella</taxon>
    </lineage>
</organism>
<dbReference type="Proteomes" id="UP000758603">
    <property type="component" value="Unassembled WGS sequence"/>
</dbReference>
<keyword evidence="2" id="KW-1185">Reference proteome</keyword>
<evidence type="ECO:0000313" key="2">
    <source>
        <dbReference type="Proteomes" id="UP000758603"/>
    </source>
</evidence>
<name>A0A9P8RLK5_9PEZI</name>
<accession>A0A9P8RLK5</accession>
<reference evidence="1" key="1">
    <citation type="journal article" date="2021" name="Nat. Commun.">
        <title>Genetic determinants of endophytism in the Arabidopsis root mycobiome.</title>
        <authorList>
            <person name="Mesny F."/>
            <person name="Miyauchi S."/>
            <person name="Thiergart T."/>
            <person name="Pickel B."/>
            <person name="Atanasova L."/>
            <person name="Karlsson M."/>
            <person name="Huettel B."/>
            <person name="Barry K.W."/>
            <person name="Haridas S."/>
            <person name="Chen C."/>
            <person name="Bauer D."/>
            <person name="Andreopoulos W."/>
            <person name="Pangilinan J."/>
            <person name="LaButti K."/>
            <person name="Riley R."/>
            <person name="Lipzen A."/>
            <person name="Clum A."/>
            <person name="Drula E."/>
            <person name="Henrissat B."/>
            <person name="Kohler A."/>
            <person name="Grigoriev I.V."/>
            <person name="Martin F.M."/>
            <person name="Hacquard S."/>
        </authorList>
    </citation>
    <scope>NUCLEOTIDE SEQUENCE</scope>
    <source>
        <strain evidence="1">MPI-SDFR-AT-0073</strain>
    </source>
</reference>
<comment type="caution">
    <text evidence="1">The sequence shown here is derived from an EMBL/GenBank/DDBJ whole genome shotgun (WGS) entry which is preliminary data.</text>
</comment>
<dbReference type="AlphaFoldDB" id="A0A9P8RLK5"/>
<proteinExistence type="predicted"/>